<sequence length="91" mass="10205">MRSPPRAAARNASTISRCRRTSAAPAGEPPCTRRRARLADRPDPVPDAVWDEATKHYCEKQLAAIVLWIATSNLFNRINVTTRQQAPQHWG</sequence>
<proteinExistence type="predicted"/>
<evidence type="ECO:0008006" key="4">
    <source>
        <dbReference type="Google" id="ProtNLM"/>
    </source>
</evidence>
<keyword evidence="3" id="KW-1185">Reference proteome</keyword>
<evidence type="ECO:0000313" key="3">
    <source>
        <dbReference type="Proteomes" id="UP000320239"/>
    </source>
</evidence>
<dbReference type="AlphaFoldDB" id="A0A561VSS6"/>
<dbReference type="Proteomes" id="UP000320239">
    <property type="component" value="Unassembled WGS sequence"/>
</dbReference>
<dbReference type="Gene3D" id="1.20.1290.10">
    <property type="entry name" value="AhpD-like"/>
    <property type="match status" value="1"/>
</dbReference>
<dbReference type="InterPro" id="IPR029032">
    <property type="entry name" value="AhpD-like"/>
</dbReference>
<reference evidence="2 3" key="1">
    <citation type="submission" date="2019-06" db="EMBL/GenBank/DDBJ databases">
        <title>Sequencing the genomes of 1000 actinobacteria strains.</title>
        <authorList>
            <person name="Klenk H.-P."/>
        </authorList>
    </citation>
    <scope>NUCLEOTIDE SEQUENCE [LARGE SCALE GENOMIC DNA]</scope>
    <source>
        <strain evidence="2 3">DSM 43866</strain>
    </source>
</reference>
<dbReference type="RefSeq" id="WP_239082071.1">
    <property type="nucleotide sequence ID" value="NZ_BOMX01000003.1"/>
</dbReference>
<feature type="region of interest" description="Disordered" evidence="1">
    <location>
        <begin position="1"/>
        <end position="44"/>
    </location>
</feature>
<feature type="compositionally biased region" description="Low complexity" evidence="1">
    <location>
        <begin position="1"/>
        <end position="13"/>
    </location>
</feature>
<name>A0A561VSS6_ACTTI</name>
<protein>
    <recommendedName>
        <fullName evidence="4">Alkylhydroperoxidase family enzyme</fullName>
    </recommendedName>
</protein>
<comment type="caution">
    <text evidence="2">The sequence shown here is derived from an EMBL/GenBank/DDBJ whole genome shotgun (WGS) entry which is preliminary data.</text>
</comment>
<dbReference type="EMBL" id="VIWY01000004">
    <property type="protein sequence ID" value="TWG14648.1"/>
    <property type="molecule type" value="Genomic_DNA"/>
</dbReference>
<evidence type="ECO:0000313" key="2">
    <source>
        <dbReference type="EMBL" id="TWG14648.1"/>
    </source>
</evidence>
<gene>
    <name evidence="2" type="ORF">FHX34_104954</name>
</gene>
<dbReference type="SUPFAM" id="SSF69118">
    <property type="entry name" value="AhpD-like"/>
    <property type="match status" value="1"/>
</dbReference>
<accession>A0A561VSS6</accession>
<evidence type="ECO:0000256" key="1">
    <source>
        <dbReference type="SAM" id="MobiDB-lite"/>
    </source>
</evidence>
<organism evidence="2 3">
    <name type="scientific">Actinoplanes teichomyceticus</name>
    <dbReference type="NCBI Taxonomy" id="1867"/>
    <lineage>
        <taxon>Bacteria</taxon>
        <taxon>Bacillati</taxon>
        <taxon>Actinomycetota</taxon>
        <taxon>Actinomycetes</taxon>
        <taxon>Micromonosporales</taxon>
        <taxon>Micromonosporaceae</taxon>
        <taxon>Actinoplanes</taxon>
    </lineage>
</organism>